<keyword evidence="1" id="KW-0808">Transferase</keyword>
<evidence type="ECO:0000313" key="3">
    <source>
        <dbReference type="Proteomes" id="UP001054889"/>
    </source>
</evidence>
<dbReference type="GO" id="GO:0016757">
    <property type="term" value="F:glycosyltransferase activity"/>
    <property type="evidence" value="ECO:0007669"/>
    <property type="project" value="UniProtKB-KW"/>
</dbReference>
<reference evidence="2" key="2">
    <citation type="submission" date="2021-12" db="EMBL/GenBank/DDBJ databases">
        <title>Resequencing data analysis of finger millet.</title>
        <authorList>
            <person name="Hatakeyama M."/>
            <person name="Aluri S."/>
            <person name="Balachadran M.T."/>
            <person name="Sivarajan S.R."/>
            <person name="Poveda L."/>
            <person name="Shimizu-Inatsugi R."/>
            <person name="Schlapbach R."/>
            <person name="Sreeman S.M."/>
            <person name="Shimizu K.K."/>
        </authorList>
    </citation>
    <scope>NUCLEOTIDE SEQUENCE</scope>
</reference>
<sequence length="150" mass="16661">MALSLLLRLSELDRTTTCEYRDLPEPVQLPGCVPTISWTPYRTAPTSRTGLEPRVELLGRNQLVAEGFFVNTFDTMEHDTIRAFQELSDKGVYQLVYPVGPFTRPCSNEAGEHECVRWLDPQRDGSVQYVCFGSGGTLSMEQTAGPEASG</sequence>
<comment type="caution">
    <text evidence="2">The sequence shown here is derived from an EMBL/GenBank/DDBJ whole genome shotgun (WGS) entry which is preliminary data.</text>
</comment>
<dbReference type="Gene3D" id="3.40.50.2000">
    <property type="entry name" value="Glycogen Phosphorylase B"/>
    <property type="match status" value="2"/>
</dbReference>
<dbReference type="SUPFAM" id="SSF53756">
    <property type="entry name" value="UDP-Glycosyltransferase/glycogen phosphorylase"/>
    <property type="match status" value="1"/>
</dbReference>
<name>A0AAV5E7D0_ELECO</name>
<proteinExistence type="predicted"/>
<dbReference type="PANTHER" id="PTHR48046:SF1">
    <property type="entry name" value="GLYCOSYLTRANSFERASE-RELATED"/>
    <property type="match status" value="1"/>
</dbReference>
<keyword evidence="1" id="KW-0328">Glycosyltransferase</keyword>
<evidence type="ECO:0000313" key="2">
    <source>
        <dbReference type="EMBL" id="GJN18357.1"/>
    </source>
</evidence>
<reference evidence="2" key="1">
    <citation type="journal article" date="2018" name="DNA Res.">
        <title>Multiple hybrid de novo genome assembly of finger millet, an orphan allotetraploid crop.</title>
        <authorList>
            <person name="Hatakeyama M."/>
            <person name="Aluri S."/>
            <person name="Balachadran M.T."/>
            <person name="Sivarajan S.R."/>
            <person name="Patrignani A."/>
            <person name="Gruter S."/>
            <person name="Poveda L."/>
            <person name="Shimizu-Inatsugi R."/>
            <person name="Baeten J."/>
            <person name="Francoijs K.J."/>
            <person name="Nataraja K.N."/>
            <person name="Reddy Y.A.N."/>
            <person name="Phadnis S."/>
            <person name="Ravikumar R.L."/>
            <person name="Schlapbach R."/>
            <person name="Sreeman S.M."/>
            <person name="Shimizu K.K."/>
        </authorList>
    </citation>
    <scope>NUCLEOTIDE SEQUENCE</scope>
</reference>
<dbReference type="PANTHER" id="PTHR48046">
    <property type="entry name" value="UDP-GLYCOSYLTRANSFERASE 72E1"/>
    <property type="match status" value="1"/>
</dbReference>
<keyword evidence="3" id="KW-1185">Reference proteome</keyword>
<protein>
    <submittedName>
        <fullName evidence="2">Uncharacterized protein</fullName>
    </submittedName>
</protein>
<evidence type="ECO:0000256" key="1">
    <source>
        <dbReference type="ARBA" id="ARBA00022676"/>
    </source>
</evidence>
<organism evidence="2 3">
    <name type="scientific">Eleusine coracana subsp. coracana</name>
    <dbReference type="NCBI Taxonomy" id="191504"/>
    <lineage>
        <taxon>Eukaryota</taxon>
        <taxon>Viridiplantae</taxon>
        <taxon>Streptophyta</taxon>
        <taxon>Embryophyta</taxon>
        <taxon>Tracheophyta</taxon>
        <taxon>Spermatophyta</taxon>
        <taxon>Magnoliopsida</taxon>
        <taxon>Liliopsida</taxon>
        <taxon>Poales</taxon>
        <taxon>Poaceae</taxon>
        <taxon>PACMAD clade</taxon>
        <taxon>Chloridoideae</taxon>
        <taxon>Cynodonteae</taxon>
        <taxon>Eleusininae</taxon>
        <taxon>Eleusine</taxon>
    </lineage>
</organism>
<dbReference type="AlphaFoldDB" id="A0AAV5E7D0"/>
<gene>
    <name evidence="2" type="primary">gb05510</name>
    <name evidence="2" type="ORF">PR202_gb05510</name>
</gene>
<dbReference type="EMBL" id="BQKI01000073">
    <property type="protein sequence ID" value="GJN18357.1"/>
    <property type="molecule type" value="Genomic_DNA"/>
</dbReference>
<dbReference type="Proteomes" id="UP001054889">
    <property type="component" value="Unassembled WGS sequence"/>
</dbReference>
<accession>A0AAV5E7D0</accession>